<dbReference type="Pfam" id="PF15062">
    <property type="entry name" value="ARL6IP6"/>
    <property type="match status" value="1"/>
</dbReference>
<dbReference type="PANTHER" id="PTHR28640">
    <property type="entry name" value="ADP-RIBOSYLATION FACTOR-LIKE PROTEIN 6-INTERACTING PROTEIN 6"/>
    <property type="match status" value="1"/>
</dbReference>
<dbReference type="InterPro" id="IPR029383">
    <property type="entry name" value="ARL6IP6"/>
</dbReference>
<dbReference type="PANTHER" id="PTHR28640:SF1">
    <property type="entry name" value="ADP-RIBOSYLATION FACTOR-LIKE PROTEIN 6-INTERACTING PROTEIN 6"/>
    <property type="match status" value="1"/>
</dbReference>
<sequence>MPKKKLVRYANAASVRRRLVFDDELVDDSVTFSVGKCVTDGVGVATEPESRLAFDQAELSLPETSRSECEEFRRLLMTNPVISNTTEGRNHDSNNYVKLKSGYEQDHDRSTMVVDVPLTSCYCCGYFTLILCVLVVVLCFIVGLITSVSIAFVLALSCCGFSWMIIYFDSLKPGRIPPSPLSPSKYRKKSGHTFHLNYVMSFICGFVVFAYYLWLSSDNYVP</sequence>
<protein>
    <submittedName>
        <fullName evidence="2">Uncharacterized protein</fullName>
    </submittedName>
</protein>
<evidence type="ECO:0000256" key="1">
    <source>
        <dbReference type="SAM" id="Phobius"/>
    </source>
</evidence>
<evidence type="ECO:0000313" key="2">
    <source>
        <dbReference type="EMBL" id="KAK2144374.1"/>
    </source>
</evidence>
<reference evidence="2" key="1">
    <citation type="journal article" date="2023" name="Mol. Biol. Evol.">
        <title>Third-Generation Sequencing Reveals the Adaptive Role of the Epigenome in Three Deep-Sea Polychaetes.</title>
        <authorList>
            <person name="Perez M."/>
            <person name="Aroh O."/>
            <person name="Sun Y."/>
            <person name="Lan Y."/>
            <person name="Juniper S.K."/>
            <person name="Young C.R."/>
            <person name="Angers B."/>
            <person name="Qian P.Y."/>
        </authorList>
    </citation>
    <scope>NUCLEOTIDE SEQUENCE</scope>
    <source>
        <strain evidence="2">P08H-3</strain>
    </source>
</reference>
<gene>
    <name evidence="2" type="ORF">LSH36_763g00014</name>
</gene>
<feature type="transmembrane region" description="Helical" evidence="1">
    <location>
        <begin position="150"/>
        <end position="168"/>
    </location>
</feature>
<keyword evidence="3" id="KW-1185">Reference proteome</keyword>
<keyword evidence="1" id="KW-0472">Membrane</keyword>
<dbReference type="EMBL" id="JAODUP010000763">
    <property type="protein sequence ID" value="KAK2144374.1"/>
    <property type="molecule type" value="Genomic_DNA"/>
</dbReference>
<name>A0AAD9J0L4_9ANNE</name>
<evidence type="ECO:0000313" key="3">
    <source>
        <dbReference type="Proteomes" id="UP001208570"/>
    </source>
</evidence>
<dbReference type="Proteomes" id="UP001208570">
    <property type="component" value="Unassembled WGS sequence"/>
</dbReference>
<dbReference type="AlphaFoldDB" id="A0AAD9J0L4"/>
<accession>A0AAD9J0L4</accession>
<feature type="transmembrane region" description="Helical" evidence="1">
    <location>
        <begin position="119"/>
        <end position="144"/>
    </location>
</feature>
<comment type="caution">
    <text evidence="2">The sequence shown here is derived from an EMBL/GenBank/DDBJ whole genome shotgun (WGS) entry which is preliminary data.</text>
</comment>
<keyword evidence="1" id="KW-0812">Transmembrane</keyword>
<organism evidence="2 3">
    <name type="scientific">Paralvinella palmiformis</name>
    <dbReference type="NCBI Taxonomy" id="53620"/>
    <lineage>
        <taxon>Eukaryota</taxon>
        <taxon>Metazoa</taxon>
        <taxon>Spiralia</taxon>
        <taxon>Lophotrochozoa</taxon>
        <taxon>Annelida</taxon>
        <taxon>Polychaeta</taxon>
        <taxon>Sedentaria</taxon>
        <taxon>Canalipalpata</taxon>
        <taxon>Terebellida</taxon>
        <taxon>Terebelliformia</taxon>
        <taxon>Alvinellidae</taxon>
        <taxon>Paralvinella</taxon>
    </lineage>
</organism>
<feature type="transmembrane region" description="Helical" evidence="1">
    <location>
        <begin position="194"/>
        <end position="214"/>
    </location>
</feature>
<keyword evidence="1" id="KW-1133">Transmembrane helix</keyword>
<proteinExistence type="predicted"/>